<dbReference type="Gene3D" id="3.30.420.10">
    <property type="entry name" value="Ribonuclease H-like superfamily/Ribonuclease H"/>
    <property type="match status" value="1"/>
</dbReference>
<dbReference type="InterPro" id="IPR036397">
    <property type="entry name" value="RNaseH_sf"/>
</dbReference>
<evidence type="ECO:0000313" key="5">
    <source>
        <dbReference type="Proteomes" id="UP000479710"/>
    </source>
</evidence>
<protein>
    <recommendedName>
        <fullName evidence="6">Reverse transcriptase domain-containing protein</fullName>
    </recommendedName>
</protein>
<dbReference type="InterPro" id="IPR043128">
    <property type="entry name" value="Rev_trsase/Diguanyl_cyclase"/>
</dbReference>
<evidence type="ECO:0000259" key="2">
    <source>
        <dbReference type="Pfam" id="PF00078"/>
    </source>
</evidence>
<accession>A0A6G1FAI2</accession>
<dbReference type="InterPro" id="IPR043502">
    <property type="entry name" value="DNA/RNA_pol_sf"/>
</dbReference>
<dbReference type="Pfam" id="PF24626">
    <property type="entry name" value="SH3_Tf2-1"/>
    <property type="match status" value="1"/>
</dbReference>
<feature type="domain" description="Tf2-1-like SH3-like" evidence="3">
    <location>
        <begin position="403"/>
        <end position="467"/>
    </location>
</feature>
<dbReference type="SUPFAM" id="SSF53098">
    <property type="entry name" value="Ribonuclease H-like"/>
    <property type="match status" value="1"/>
</dbReference>
<dbReference type="Gene3D" id="3.30.70.270">
    <property type="match status" value="2"/>
</dbReference>
<dbReference type="GO" id="GO:0003676">
    <property type="term" value="F:nucleic acid binding"/>
    <property type="evidence" value="ECO:0007669"/>
    <property type="project" value="InterPro"/>
</dbReference>
<dbReference type="InterPro" id="IPR012337">
    <property type="entry name" value="RNaseH-like_sf"/>
</dbReference>
<keyword evidence="5" id="KW-1185">Reference proteome</keyword>
<dbReference type="PANTHER" id="PTHR37984:SF5">
    <property type="entry name" value="PROTEIN NYNRIN-LIKE"/>
    <property type="match status" value="1"/>
</dbReference>
<evidence type="ECO:0000259" key="3">
    <source>
        <dbReference type="Pfam" id="PF24626"/>
    </source>
</evidence>
<reference evidence="4 5" key="1">
    <citation type="submission" date="2019-11" db="EMBL/GenBank/DDBJ databases">
        <title>Whole genome sequence of Oryza granulata.</title>
        <authorList>
            <person name="Li W."/>
        </authorList>
    </citation>
    <scope>NUCLEOTIDE SEQUENCE [LARGE SCALE GENOMIC DNA]</scope>
    <source>
        <strain evidence="5">cv. Menghai</strain>
        <tissue evidence="4">Leaf</tissue>
    </source>
</reference>
<evidence type="ECO:0000313" key="4">
    <source>
        <dbReference type="EMBL" id="KAF0933831.1"/>
    </source>
</evidence>
<organism evidence="4 5">
    <name type="scientific">Oryza meyeriana var. granulata</name>
    <dbReference type="NCBI Taxonomy" id="110450"/>
    <lineage>
        <taxon>Eukaryota</taxon>
        <taxon>Viridiplantae</taxon>
        <taxon>Streptophyta</taxon>
        <taxon>Embryophyta</taxon>
        <taxon>Tracheophyta</taxon>
        <taxon>Spermatophyta</taxon>
        <taxon>Magnoliopsida</taxon>
        <taxon>Liliopsida</taxon>
        <taxon>Poales</taxon>
        <taxon>Poaceae</taxon>
        <taxon>BOP clade</taxon>
        <taxon>Oryzoideae</taxon>
        <taxon>Oryzeae</taxon>
        <taxon>Oryzinae</taxon>
        <taxon>Oryza</taxon>
        <taxon>Oryza meyeriana</taxon>
    </lineage>
</organism>
<gene>
    <name evidence="4" type="ORF">E2562_019286</name>
</gene>
<dbReference type="OrthoDB" id="1741804at2759"/>
<feature type="domain" description="Reverse transcriptase" evidence="2">
    <location>
        <begin position="90"/>
        <end position="177"/>
    </location>
</feature>
<name>A0A6G1FAI2_9ORYZ</name>
<sequence>MGDSLTSADFRDALEKIFAEFTAIKLELSTIKGEQSRLSVAVNRLQSDKNEAEGSSRGGTTDAFSVAPPSFPHQTAHKLRFPRYDGATDPDASWRFCVDYRALNAKTVRDVFPIPVVDELLDELKGATFFTKLDLRSGYHQVRMHLADIHKTAFRTHHGHFEFVVMSFGLSNAPSTSSWSEHLRHVRAVFTTLRAHKLVLKCSKCTFAERTVAYLGHVISVARVAMDPTKVEAVQQWPQPRTIKALRGFLGLTGYYRRFIRSYGAIAAPYSAPEKGRLLLGCIVCQQNKTEHLHPAGLLQPLEVPSSVWADIAMDFVEGFPKVGGKSVVLTVVDRFSKYAHFVALGHPYTATSVARMFFDHIVRLHGIPCSIVSEIRERLLQAQNHMKLHYDAGHRDIQFTVGDWVWLRLHHRTVAGITSKSSGKLSPRYFGPYQIVERVGPVAYRLQLPPKAKIHDVFHVVFLKQFVGTPPTALVPLPPLSRGRVVPTPESIIRARLNRGHWELLVTGVPGETEEDDGRFWSVARACVACPDCRHAGAGGWRAGPELSVRCTS</sequence>
<dbReference type="Pfam" id="PF00078">
    <property type="entry name" value="RVT_1"/>
    <property type="match status" value="1"/>
</dbReference>
<dbReference type="AlphaFoldDB" id="A0A6G1FAI2"/>
<comment type="caution">
    <text evidence="4">The sequence shown here is derived from an EMBL/GenBank/DDBJ whole genome shotgun (WGS) entry which is preliminary data.</text>
</comment>
<dbReference type="SUPFAM" id="SSF56672">
    <property type="entry name" value="DNA/RNA polymerases"/>
    <property type="match status" value="1"/>
</dbReference>
<feature type="region of interest" description="Disordered" evidence="1">
    <location>
        <begin position="48"/>
        <end position="67"/>
    </location>
</feature>
<dbReference type="PANTHER" id="PTHR37984">
    <property type="entry name" value="PROTEIN CBG26694"/>
    <property type="match status" value="1"/>
</dbReference>
<proteinExistence type="predicted"/>
<dbReference type="InterPro" id="IPR050951">
    <property type="entry name" value="Retrovirus_Pol_polyprotein"/>
</dbReference>
<dbReference type="InterPro" id="IPR056924">
    <property type="entry name" value="SH3_Tf2-1"/>
</dbReference>
<evidence type="ECO:0008006" key="6">
    <source>
        <dbReference type="Google" id="ProtNLM"/>
    </source>
</evidence>
<dbReference type="EMBL" id="SPHZ02000001">
    <property type="protein sequence ID" value="KAF0933831.1"/>
    <property type="molecule type" value="Genomic_DNA"/>
</dbReference>
<dbReference type="Proteomes" id="UP000479710">
    <property type="component" value="Unassembled WGS sequence"/>
</dbReference>
<evidence type="ECO:0000256" key="1">
    <source>
        <dbReference type="SAM" id="MobiDB-lite"/>
    </source>
</evidence>
<dbReference type="CDD" id="cd01647">
    <property type="entry name" value="RT_LTR"/>
    <property type="match status" value="1"/>
</dbReference>
<dbReference type="InterPro" id="IPR000477">
    <property type="entry name" value="RT_dom"/>
</dbReference>